<keyword evidence="1" id="KW-0812">Transmembrane</keyword>
<organism evidence="2">
    <name type="scientific">Salmonella enterica subsp. enterica serovar Enteritidis str. 607307-2</name>
    <dbReference type="NCBI Taxonomy" id="887070"/>
    <lineage>
        <taxon>Bacteria</taxon>
        <taxon>Pseudomonadati</taxon>
        <taxon>Pseudomonadota</taxon>
        <taxon>Gammaproteobacteria</taxon>
        <taxon>Enterobacterales</taxon>
        <taxon>Enterobacteriaceae</taxon>
        <taxon>Salmonella</taxon>
    </lineage>
</organism>
<accession>A0A8E5JGQ7</accession>
<dbReference type="AlphaFoldDB" id="A0A8E5JGQ7"/>
<dbReference type="EMBL" id="CP074238">
    <property type="protein sequence ID" value="QUZ91380.1"/>
    <property type="molecule type" value="Genomic_DNA"/>
</dbReference>
<sequence>MVNWHHGSIILPDKSTAAMLIVLIIICITVTVTAPVTRRDCDRTGQTERR</sequence>
<name>A0A8E5JGQ7_SALEN</name>
<evidence type="ECO:0000313" key="2">
    <source>
        <dbReference type="EMBL" id="QUZ91380.1"/>
    </source>
</evidence>
<protein>
    <submittedName>
        <fullName evidence="2">Protein hokC</fullName>
    </submittedName>
</protein>
<gene>
    <name evidence="2" type="ORF">JYM99_13330</name>
</gene>
<proteinExistence type="predicted"/>
<keyword evidence="1" id="KW-1133">Transmembrane helix</keyword>
<reference evidence="2" key="1">
    <citation type="submission" date="2021-05" db="EMBL/GenBank/DDBJ databases">
        <title>Whole genome PacBio Sequel sequence of Salmonella enterica subsp. enterica.</title>
        <authorList>
            <person name="Hoffmann M."/>
            <person name="Balkey M."/>
            <person name="Luo Y."/>
        </authorList>
    </citation>
    <scope>NUCLEOTIDE SEQUENCE</scope>
    <source>
        <strain evidence="2">607307-2</strain>
    </source>
</reference>
<feature type="transmembrane region" description="Helical" evidence="1">
    <location>
        <begin position="16"/>
        <end position="36"/>
    </location>
</feature>
<evidence type="ECO:0000256" key="1">
    <source>
        <dbReference type="SAM" id="Phobius"/>
    </source>
</evidence>
<keyword evidence="1" id="KW-0472">Membrane</keyword>